<name>A0A382SB01_9ZZZZ</name>
<feature type="non-terminal residue" evidence="1">
    <location>
        <position position="235"/>
    </location>
</feature>
<evidence type="ECO:0000313" key="1">
    <source>
        <dbReference type="EMBL" id="SVD06625.1"/>
    </source>
</evidence>
<dbReference type="AlphaFoldDB" id="A0A382SB01"/>
<protein>
    <submittedName>
        <fullName evidence="1">Uncharacterized protein</fullName>
    </submittedName>
</protein>
<gene>
    <name evidence="1" type="ORF">METZ01_LOCUS359479</name>
</gene>
<dbReference type="EMBL" id="UINC01127480">
    <property type="protein sequence ID" value="SVD06625.1"/>
    <property type="molecule type" value="Genomic_DNA"/>
</dbReference>
<reference evidence="1" key="1">
    <citation type="submission" date="2018-05" db="EMBL/GenBank/DDBJ databases">
        <authorList>
            <person name="Lanie J.A."/>
            <person name="Ng W.-L."/>
            <person name="Kazmierczak K.M."/>
            <person name="Andrzejewski T.M."/>
            <person name="Davidsen T.M."/>
            <person name="Wayne K.J."/>
            <person name="Tettelin H."/>
            <person name="Glass J.I."/>
            <person name="Rusch D."/>
            <person name="Podicherti R."/>
            <person name="Tsui H.-C.T."/>
            <person name="Winkler M.E."/>
        </authorList>
    </citation>
    <scope>NUCLEOTIDE SEQUENCE</scope>
</reference>
<accession>A0A382SB01</accession>
<proteinExistence type="predicted"/>
<organism evidence="1">
    <name type="scientific">marine metagenome</name>
    <dbReference type="NCBI Taxonomy" id="408172"/>
    <lineage>
        <taxon>unclassified sequences</taxon>
        <taxon>metagenomes</taxon>
        <taxon>ecological metagenomes</taxon>
    </lineage>
</organism>
<sequence>MKLCPYCNKKISFFGTTFGGIEHTKCNSDAEKHKSFVRSYVKNEALSGRFNKIAPNEFNDAQKYFSNTPELEESMAAGFDDAVEEMCDDVMLDDKELNDLENFINDLTTRFQDNDANEPSTREYVIKMLSQYGALKTIADARTLYQLRQGIAPNIQPPAGLMLNKNETFIYYWGSVQCSTLNVKTKYRGRSTGGSYRISKKFSIRHTEHRGRPVSYSEWNNKGSGVLAITDKHIF</sequence>